<evidence type="ECO:0000256" key="2">
    <source>
        <dbReference type="ARBA" id="ARBA00008520"/>
    </source>
</evidence>
<dbReference type="PROSITE" id="PS51257">
    <property type="entry name" value="PROKAR_LIPOPROTEIN"/>
    <property type="match status" value="1"/>
</dbReference>
<evidence type="ECO:0000256" key="5">
    <source>
        <dbReference type="SAM" id="SignalP"/>
    </source>
</evidence>
<accession>A0A4P6F4K8</accession>
<dbReference type="PANTHER" id="PTHR43649:SF31">
    <property type="entry name" value="SN-GLYCEROL-3-PHOSPHATE-BINDING PERIPLASMIC PROTEIN UGPB"/>
    <property type="match status" value="1"/>
</dbReference>
<dbReference type="EMBL" id="CP035493">
    <property type="protein sequence ID" value="QAY70514.1"/>
    <property type="molecule type" value="Genomic_DNA"/>
</dbReference>
<name>A0A4P6F4K8_9MICO</name>
<keyword evidence="3" id="KW-0813">Transport</keyword>
<keyword evidence="7" id="KW-1185">Reference proteome</keyword>
<feature type="signal peptide" evidence="5">
    <location>
        <begin position="1"/>
        <end position="30"/>
    </location>
</feature>
<feature type="chain" id="PRO_5039591288" evidence="5">
    <location>
        <begin position="31"/>
        <end position="421"/>
    </location>
</feature>
<keyword evidence="4 5" id="KW-0732">Signal</keyword>
<reference evidence="6 7" key="1">
    <citation type="submission" date="2019-01" db="EMBL/GenBank/DDBJ databases">
        <title>Genome sequencing of strain FW10M-9.</title>
        <authorList>
            <person name="Heo J."/>
            <person name="Kim S.-J."/>
            <person name="Kim J.-S."/>
            <person name="Hong S.-B."/>
            <person name="Kwon S.-W."/>
        </authorList>
    </citation>
    <scope>NUCLEOTIDE SEQUENCE [LARGE SCALE GENOMIC DNA]</scope>
    <source>
        <strain evidence="6 7">FW10M-9</strain>
    </source>
</reference>
<dbReference type="GO" id="GO:0030313">
    <property type="term" value="C:cell envelope"/>
    <property type="evidence" value="ECO:0007669"/>
    <property type="project" value="UniProtKB-SubCell"/>
</dbReference>
<dbReference type="SUPFAM" id="SSF53850">
    <property type="entry name" value="Periplasmic binding protein-like II"/>
    <property type="match status" value="1"/>
</dbReference>
<evidence type="ECO:0000256" key="1">
    <source>
        <dbReference type="ARBA" id="ARBA00004196"/>
    </source>
</evidence>
<dbReference type="RefSeq" id="WP_129188345.1">
    <property type="nucleotide sequence ID" value="NZ_CP035493.1"/>
</dbReference>
<dbReference type="Proteomes" id="UP000292118">
    <property type="component" value="Chromosome"/>
</dbReference>
<gene>
    <name evidence="6" type="ORF">ET471_11145</name>
</gene>
<organism evidence="6 7">
    <name type="scientific">Xylanimonas protaetiae</name>
    <dbReference type="NCBI Taxonomy" id="2509457"/>
    <lineage>
        <taxon>Bacteria</taxon>
        <taxon>Bacillati</taxon>
        <taxon>Actinomycetota</taxon>
        <taxon>Actinomycetes</taxon>
        <taxon>Micrococcales</taxon>
        <taxon>Promicromonosporaceae</taxon>
        <taxon>Xylanimonas</taxon>
    </lineage>
</organism>
<evidence type="ECO:0000313" key="7">
    <source>
        <dbReference type="Proteomes" id="UP000292118"/>
    </source>
</evidence>
<dbReference type="InterPro" id="IPR050490">
    <property type="entry name" value="Bact_solute-bd_prot1"/>
</dbReference>
<evidence type="ECO:0000313" key="6">
    <source>
        <dbReference type="EMBL" id="QAY70514.1"/>
    </source>
</evidence>
<comment type="subcellular location">
    <subcellularLocation>
        <location evidence="1">Cell envelope</location>
    </subcellularLocation>
</comment>
<dbReference type="PANTHER" id="PTHR43649">
    <property type="entry name" value="ARABINOSE-BINDING PROTEIN-RELATED"/>
    <property type="match status" value="1"/>
</dbReference>
<proteinExistence type="inferred from homology"/>
<comment type="similarity">
    <text evidence="2">Belongs to the bacterial solute-binding protein 1 family.</text>
</comment>
<dbReference type="InterPro" id="IPR006059">
    <property type="entry name" value="SBP"/>
</dbReference>
<evidence type="ECO:0000256" key="3">
    <source>
        <dbReference type="ARBA" id="ARBA00022448"/>
    </source>
</evidence>
<dbReference type="OrthoDB" id="2531053at2"/>
<dbReference type="KEGG" id="xya:ET471_11145"/>
<evidence type="ECO:0000256" key="4">
    <source>
        <dbReference type="ARBA" id="ARBA00022729"/>
    </source>
</evidence>
<dbReference type="Gene3D" id="3.40.190.10">
    <property type="entry name" value="Periplasmic binding protein-like II"/>
    <property type="match status" value="1"/>
</dbReference>
<dbReference type="Pfam" id="PF01547">
    <property type="entry name" value="SBP_bac_1"/>
    <property type="match status" value="1"/>
</dbReference>
<protein>
    <submittedName>
        <fullName evidence="6">Extracellular solute-binding protein</fullName>
    </submittedName>
</protein>
<dbReference type="AlphaFoldDB" id="A0A4P6F4K8"/>
<sequence>MAGRTTRSLRTWKGRAVAASIAGTAALALAACGGGGGFDDGGGGGATEGSDNGPLTVLIGSSGDAETQTMTSLLQAFTDETGIQANLRNATNLPQELAQGFAAGSPPDLFYVSPEQFPGWASNGSLYAYGDQLDATFHDTLKQTFTFDGKFFCAPKDFSTLALVVNTTAWTAAGLTDADYPKTWDDLKAVAQKLTTGTQVGLSFGPEWARIGAFMAQAGGHMLDADGHADVDTPENLAALTYVKDLLTSGVAAKPSQVDSGWGGEAFGSQRAAMTIEGNWIVGAMRADFPTVQYKVVPLPEGPGGKGTLQFTNCYGIAADSDHKEAAVRLANFLTSDEQQMEAARGFGVMPAVDTVADQWAEENPDQKAFVDGAEYAQGVAPIEGWTDVITDFNAQLEGLTTADPQAILTSVQSSLAAIAP</sequence>